<keyword evidence="4" id="KW-1185">Reference proteome</keyword>
<reference evidence="3 4" key="1">
    <citation type="journal article" date="2022" name="Arch. Microbiol.">
        <title>Paraburkholderia bengalensis sp. nov. isolated from roots of Oryza sativa, IR64.</title>
        <authorList>
            <person name="Nag P."/>
            <person name="Mondal N."/>
            <person name="Sarkar J."/>
            <person name="Das S."/>
        </authorList>
    </citation>
    <scope>NUCLEOTIDE SEQUENCE [LARGE SCALE GENOMIC DNA]</scope>
    <source>
        <strain evidence="3 4">IR64_4_BI</strain>
    </source>
</reference>
<evidence type="ECO:0000256" key="1">
    <source>
        <dbReference type="SAM" id="SignalP"/>
    </source>
</evidence>
<organism evidence="3 4">
    <name type="scientific">Paraburkholderia bengalensis</name>
    <dbReference type="NCBI Taxonomy" id="2747562"/>
    <lineage>
        <taxon>Bacteria</taxon>
        <taxon>Pseudomonadati</taxon>
        <taxon>Pseudomonadota</taxon>
        <taxon>Betaproteobacteria</taxon>
        <taxon>Burkholderiales</taxon>
        <taxon>Burkholderiaceae</taxon>
        <taxon>Paraburkholderia</taxon>
    </lineage>
</organism>
<comment type="caution">
    <text evidence="3">The sequence shown here is derived from an EMBL/GenBank/DDBJ whole genome shotgun (WGS) entry which is preliminary data.</text>
</comment>
<sequence length="65" mass="6758">MKMKLGCAAALALCATAAQAQTSVTLYGVLDTGFLYQSTSAATFQPHAPNLGHTYQMKDGGIYAS</sequence>
<dbReference type="Gene3D" id="2.40.160.10">
    <property type="entry name" value="Porin"/>
    <property type="match status" value="1"/>
</dbReference>
<dbReference type="Pfam" id="PF13609">
    <property type="entry name" value="Porin_4"/>
    <property type="match status" value="1"/>
</dbReference>
<dbReference type="InterPro" id="IPR023614">
    <property type="entry name" value="Porin_dom_sf"/>
</dbReference>
<protein>
    <submittedName>
        <fullName evidence="3">Porin</fullName>
    </submittedName>
</protein>
<dbReference type="RefSeq" id="WP_336596403.1">
    <property type="nucleotide sequence ID" value="NZ_JACFYJ010000002.1"/>
</dbReference>
<dbReference type="EMBL" id="JACFYJ010000002">
    <property type="protein sequence ID" value="MEI5995943.1"/>
    <property type="molecule type" value="Genomic_DNA"/>
</dbReference>
<dbReference type="InterPro" id="IPR033900">
    <property type="entry name" value="Gram_neg_porin_domain"/>
</dbReference>
<dbReference type="Proteomes" id="UP001386437">
    <property type="component" value="Unassembled WGS sequence"/>
</dbReference>
<gene>
    <name evidence="3" type="ORF">H3V53_01530</name>
</gene>
<evidence type="ECO:0000313" key="3">
    <source>
        <dbReference type="EMBL" id="MEI5995943.1"/>
    </source>
</evidence>
<accession>A0ABU8IKS1</accession>
<dbReference type="SUPFAM" id="SSF56935">
    <property type="entry name" value="Porins"/>
    <property type="match status" value="1"/>
</dbReference>
<name>A0ABU8IKS1_9BURK</name>
<evidence type="ECO:0000259" key="2">
    <source>
        <dbReference type="Pfam" id="PF13609"/>
    </source>
</evidence>
<feature type="domain" description="Porin" evidence="2">
    <location>
        <begin position="8"/>
        <end position="43"/>
    </location>
</feature>
<feature type="non-terminal residue" evidence="3">
    <location>
        <position position="65"/>
    </location>
</feature>
<feature type="chain" id="PRO_5045569574" evidence="1">
    <location>
        <begin position="21"/>
        <end position="65"/>
    </location>
</feature>
<evidence type="ECO:0000313" key="4">
    <source>
        <dbReference type="Proteomes" id="UP001386437"/>
    </source>
</evidence>
<keyword evidence="1" id="KW-0732">Signal</keyword>
<feature type="signal peptide" evidence="1">
    <location>
        <begin position="1"/>
        <end position="20"/>
    </location>
</feature>
<proteinExistence type="predicted"/>